<evidence type="ECO:0000313" key="3">
    <source>
        <dbReference type="Proteomes" id="UP001479606"/>
    </source>
</evidence>
<feature type="transmembrane region" description="Helical" evidence="1">
    <location>
        <begin position="157"/>
        <end position="176"/>
    </location>
</feature>
<keyword evidence="1" id="KW-1133">Transmembrane helix</keyword>
<keyword evidence="1" id="KW-0472">Membrane</keyword>
<evidence type="ECO:0000256" key="1">
    <source>
        <dbReference type="SAM" id="Phobius"/>
    </source>
</evidence>
<feature type="transmembrane region" description="Helical" evidence="1">
    <location>
        <begin position="96"/>
        <end position="115"/>
    </location>
</feature>
<feature type="transmembrane region" description="Helical" evidence="1">
    <location>
        <begin position="196"/>
        <end position="218"/>
    </location>
</feature>
<organism evidence="2 3">
    <name type="scientific">Hymenobacter segetis</name>
    <dbReference type="NCBI Taxonomy" id="2025509"/>
    <lineage>
        <taxon>Bacteria</taxon>
        <taxon>Pseudomonadati</taxon>
        <taxon>Bacteroidota</taxon>
        <taxon>Cytophagia</taxon>
        <taxon>Cytophagales</taxon>
        <taxon>Hymenobacteraceae</taxon>
        <taxon>Hymenobacter</taxon>
    </lineage>
</organism>
<name>A0ABU9LWU3_9BACT</name>
<proteinExistence type="predicted"/>
<reference evidence="2 3" key="1">
    <citation type="journal article" date="2018" name="Arch. Microbiol.">
        <title>Hymenobacter segetis sp. nov., isolated from soil.</title>
        <authorList>
            <person name="Ten L.N."/>
            <person name="Lim S.J."/>
            <person name="Kim B.O."/>
            <person name="Kang I.K."/>
            <person name="Jung H.Y."/>
        </authorList>
    </citation>
    <scope>NUCLEOTIDE SEQUENCE [LARGE SCALE GENOMIC DNA]</scope>
    <source>
        <strain evidence="2 3">S7-3-11</strain>
    </source>
</reference>
<keyword evidence="3" id="KW-1185">Reference proteome</keyword>
<evidence type="ECO:0000313" key="2">
    <source>
        <dbReference type="EMBL" id="MEL5995214.1"/>
    </source>
</evidence>
<sequence>MQTVPTALSFVFPLLTAFTVWQFYRAANKSRTTLYVLLAWLVLQAALGLSGFYTARPGSTPPRLALAVLPPVLVIVSLMLSARGRAYVDGLRLDQLTLLHTVRIFVELGLLVLYMHHAVPKLMTFEGRNWDIFSGLSAPVMYFLVFRRELLGRSALLVWNLLCLGLVLNILVNALLSVPGPLQHFGFDQPNIAVLYFPFVWLPACIVPLVILAHLAAIRQLITGKPLTTTQALAQ</sequence>
<dbReference type="Proteomes" id="UP001479606">
    <property type="component" value="Unassembled WGS sequence"/>
</dbReference>
<gene>
    <name evidence="2" type="ORF">AAFH49_13425</name>
</gene>
<protein>
    <recommendedName>
        <fullName evidence="4">YwaF family protein</fullName>
    </recommendedName>
</protein>
<feature type="transmembrane region" description="Helical" evidence="1">
    <location>
        <begin position="6"/>
        <end position="24"/>
    </location>
</feature>
<feature type="transmembrane region" description="Helical" evidence="1">
    <location>
        <begin position="127"/>
        <end position="145"/>
    </location>
</feature>
<dbReference type="EMBL" id="JBCEVZ010000032">
    <property type="protein sequence ID" value="MEL5995214.1"/>
    <property type="molecule type" value="Genomic_DNA"/>
</dbReference>
<keyword evidence="1" id="KW-0812">Transmembrane</keyword>
<comment type="caution">
    <text evidence="2">The sequence shown here is derived from an EMBL/GenBank/DDBJ whole genome shotgun (WGS) entry which is preliminary data.</text>
</comment>
<feature type="transmembrane region" description="Helical" evidence="1">
    <location>
        <begin position="33"/>
        <end position="52"/>
    </location>
</feature>
<dbReference type="RefSeq" id="WP_342298876.1">
    <property type="nucleotide sequence ID" value="NZ_JBCEVZ010000032.1"/>
</dbReference>
<evidence type="ECO:0008006" key="4">
    <source>
        <dbReference type="Google" id="ProtNLM"/>
    </source>
</evidence>
<accession>A0ABU9LWU3</accession>
<feature type="transmembrane region" description="Helical" evidence="1">
    <location>
        <begin position="64"/>
        <end position="84"/>
    </location>
</feature>